<dbReference type="EMBL" id="CP002278">
    <property type="protein sequence ID" value="ADP77417.1"/>
    <property type="molecule type" value="Genomic_DNA"/>
</dbReference>
<dbReference type="InterPro" id="IPR017871">
    <property type="entry name" value="ABC_transporter-like_CS"/>
</dbReference>
<dbReference type="PROSITE" id="PS00211">
    <property type="entry name" value="ABC_TRANSPORTER_1"/>
    <property type="match status" value="1"/>
</dbReference>
<keyword evidence="13" id="KW-0378">Hydrolase</keyword>
<name>E3GYN5_METFV</name>
<evidence type="ECO:0000256" key="8">
    <source>
        <dbReference type="ARBA" id="ARBA00039025"/>
    </source>
</evidence>
<gene>
    <name evidence="13" type="ordered locus">Mfer_0618</name>
</gene>
<dbReference type="KEGG" id="mfv:Mfer_0618"/>
<evidence type="ECO:0000256" key="1">
    <source>
        <dbReference type="ARBA" id="ARBA00004236"/>
    </source>
</evidence>
<evidence type="ECO:0000256" key="7">
    <source>
        <dbReference type="ARBA" id="ARBA00038781"/>
    </source>
</evidence>
<evidence type="ECO:0000256" key="10">
    <source>
        <dbReference type="ARBA" id="ARBA00047936"/>
    </source>
</evidence>
<evidence type="ECO:0000256" key="11">
    <source>
        <dbReference type="ARBA" id="ARBA00057369"/>
    </source>
</evidence>
<dbReference type="Proteomes" id="UP000002315">
    <property type="component" value="Chromosome"/>
</dbReference>
<dbReference type="InterPro" id="IPR027417">
    <property type="entry name" value="P-loop_NTPase"/>
</dbReference>
<dbReference type="InterPro" id="IPR003593">
    <property type="entry name" value="AAA+_ATPase"/>
</dbReference>
<dbReference type="HOGENOM" id="CLU_000604_1_22_2"/>
<comment type="subcellular location">
    <subcellularLocation>
        <location evidence="1">Cell membrane</location>
    </subcellularLocation>
</comment>
<dbReference type="STRING" id="523846.Mfer_0618"/>
<evidence type="ECO:0000256" key="3">
    <source>
        <dbReference type="ARBA" id="ARBA00022505"/>
    </source>
</evidence>
<dbReference type="InterPro" id="IPR003439">
    <property type="entry name" value="ABC_transporter-like_ATP-bd"/>
</dbReference>
<evidence type="ECO:0000256" key="9">
    <source>
        <dbReference type="ARBA" id="ARBA00041133"/>
    </source>
</evidence>
<protein>
    <recommendedName>
        <fullName evidence="9">Molybdate/tungstate import ATP-binding protein WtpC</fullName>
        <ecNumber evidence="8">7.3.2.6</ecNumber>
    </recommendedName>
</protein>
<comment type="catalytic activity">
    <reaction evidence="10">
        <text>tungstate(in) + ATP + H2O = tungstate(out) + ADP + phosphate + H(+)</text>
        <dbReference type="Rhea" id="RHEA:35027"/>
        <dbReference type="ChEBI" id="CHEBI:15377"/>
        <dbReference type="ChEBI" id="CHEBI:15378"/>
        <dbReference type="ChEBI" id="CHEBI:30616"/>
        <dbReference type="ChEBI" id="CHEBI:43474"/>
        <dbReference type="ChEBI" id="CHEBI:46502"/>
        <dbReference type="ChEBI" id="CHEBI:456216"/>
        <dbReference type="EC" id="7.3.2.6"/>
    </reaction>
</comment>
<dbReference type="FunFam" id="3.40.50.300:FF:000425">
    <property type="entry name" value="Probable ABC transporter, ATP-binding subunit"/>
    <property type="match status" value="1"/>
</dbReference>
<dbReference type="SMART" id="SM00382">
    <property type="entry name" value="AAA"/>
    <property type="match status" value="1"/>
</dbReference>
<keyword evidence="14" id="KW-1185">Reference proteome</keyword>
<keyword evidence="4" id="KW-0547">Nucleotide-binding</keyword>
<comment type="function">
    <text evidence="11">Part of the ABC transporter complex WtpABC involved in molybdate/tungstate import. Responsible for energy coupling to the transport system.</text>
</comment>
<keyword evidence="3" id="KW-0500">Molybdenum</keyword>
<comment type="similarity">
    <text evidence="6">Belongs to the ABC transporter superfamily. Sulfate/tungstate importer (TC 3.A.1.6) family.</text>
</comment>
<keyword evidence="5" id="KW-0067">ATP-binding</keyword>
<dbReference type="AlphaFoldDB" id="E3GYN5"/>
<reference evidence="13 14" key="1">
    <citation type="journal article" date="2010" name="Stand. Genomic Sci.">
        <title>Complete genome sequence of Methanothermus fervidus type strain (V24S).</title>
        <authorList>
            <person name="Anderson I."/>
            <person name="Djao O.D."/>
            <person name="Misra M."/>
            <person name="Chertkov O."/>
            <person name="Nolan M."/>
            <person name="Lucas S."/>
            <person name="Lapidus A."/>
            <person name="Del Rio T.G."/>
            <person name="Tice H."/>
            <person name="Cheng J.F."/>
            <person name="Tapia R."/>
            <person name="Han C."/>
            <person name="Goodwin L."/>
            <person name="Pitluck S."/>
            <person name="Liolios K."/>
            <person name="Ivanova N."/>
            <person name="Mavromatis K."/>
            <person name="Mikhailova N."/>
            <person name="Pati A."/>
            <person name="Brambilla E."/>
            <person name="Chen A."/>
            <person name="Palaniappan K."/>
            <person name="Land M."/>
            <person name="Hauser L."/>
            <person name="Chang Y.J."/>
            <person name="Jeffries C.D."/>
            <person name="Sikorski J."/>
            <person name="Spring S."/>
            <person name="Rohde M."/>
            <person name="Eichinger K."/>
            <person name="Huber H."/>
            <person name="Wirth R."/>
            <person name="Goker M."/>
            <person name="Detter J.C."/>
            <person name="Woyke T."/>
            <person name="Bristow J."/>
            <person name="Eisen J.A."/>
            <person name="Markowitz V."/>
            <person name="Hugenholtz P."/>
            <person name="Klenk H.P."/>
            <person name="Kyrpides N.C."/>
        </authorList>
    </citation>
    <scope>NUCLEOTIDE SEQUENCE [LARGE SCALE GENOMIC DNA]</scope>
    <source>
        <strain evidence="14">ATCC 43054 / DSM 2088 / JCM 10308 / V24 S</strain>
    </source>
</reference>
<dbReference type="CDD" id="cd03293">
    <property type="entry name" value="ABC_NrtD_SsuB_transporters"/>
    <property type="match status" value="1"/>
</dbReference>
<dbReference type="PROSITE" id="PS50893">
    <property type="entry name" value="ABC_TRANSPORTER_2"/>
    <property type="match status" value="1"/>
</dbReference>
<evidence type="ECO:0000256" key="4">
    <source>
        <dbReference type="ARBA" id="ARBA00022741"/>
    </source>
</evidence>
<accession>E3GYN5</accession>
<dbReference type="SUPFAM" id="SSF52540">
    <property type="entry name" value="P-loop containing nucleoside triphosphate hydrolases"/>
    <property type="match status" value="1"/>
</dbReference>
<dbReference type="PANTHER" id="PTHR42788">
    <property type="entry name" value="TAURINE IMPORT ATP-BINDING PROTEIN-RELATED"/>
    <property type="match status" value="1"/>
</dbReference>
<dbReference type="PANTHER" id="PTHR42788:SF13">
    <property type="entry name" value="ALIPHATIC SULFONATES IMPORT ATP-BINDING PROTEIN SSUB"/>
    <property type="match status" value="1"/>
</dbReference>
<evidence type="ECO:0000256" key="5">
    <source>
        <dbReference type="ARBA" id="ARBA00022840"/>
    </source>
</evidence>
<evidence type="ECO:0000256" key="6">
    <source>
        <dbReference type="ARBA" id="ARBA00038307"/>
    </source>
</evidence>
<proteinExistence type="inferred from homology"/>
<dbReference type="Gene3D" id="3.40.50.300">
    <property type="entry name" value="P-loop containing nucleotide triphosphate hydrolases"/>
    <property type="match status" value="1"/>
</dbReference>
<keyword evidence="2" id="KW-0813">Transport</keyword>
<dbReference type="InterPro" id="IPR050166">
    <property type="entry name" value="ABC_transporter_ATP-bind"/>
</dbReference>
<dbReference type="GO" id="GO:0005886">
    <property type="term" value="C:plasma membrane"/>
    <property type="evidence" value="ECO:0007669"/>
    <property type="project" value="UniProtKB-SubCell"/>
</dbReference>
<feature type="domain" description="ABC transporter" evidence="12">
    <location>
        <begin position="2"/>
        <end position="229"/>
    </location>
</feature>
<dbReference type="GO" id="GO:0016887">
    <property type="term" value="F:ATP hydrolysis activity"/>
    <property type="evidence" value="ECO:0007669"/>
    <property type="project" value="InterPro"/>
</dbReference>
<dbReference type="EC" id="7.3.2.6" evidence="8"/>
<evidence type="ECO:0000259" key="12">
    <source>
        <dbReference type="PROSITE" id="PS50893"/>
    </source>
</evidence>
<evidence type="ECO:0000256" key="2">
    <source>
        <dbReference type="ARBA" id="ARBA00022448"/>
    </source>
</evidence>
<comment type="subunit">
    <text evidence="7">The complex is composed of two ATP-binding proteins (WtpC), two transmembrane proteins (WtpB) and a solute-binding protein (WtpA).</text>
</comment>
<sequence>MIIVKNLSKKFGNVKVLDNINLKIKDGEFFCIVGPSGCGKTTLLRIIAGLEKPTSGEVYINSEKVGNHKSSCSMVFQQYALFPWRTVLENVMFPLEIQGISESKRRKIAEEYLKLVDLQDFKDAYPYELSGGMKQRVAIVRALVNDPKVLLMDEPFAALDMQTRNFLQKELSYIWEKTCKTIVFVTHNIDEAVFLGDRVAVMSARPGRILKIFEVNLKRPRDRLDEKFLEIRGKILDILEKEVKRSIEIKI</sequence>
<evidence type="ECO:0000313" key="14">
    <source>
        <dbReference type="Proteomes" id="UP000002315"/>
    </source>
</evidence>
<dbReference type="GO" id="GO:0005524">
    <property type="term" value="F:ATP binding"/>
    <property type="evidence" value="ECO:0007669"/>
    <property type="project" value="UniProtKB-KW"/>
</dbReference>
<evidence type="ECO:0000313" key="13">
    <source>
        <dbReference type="EMBL" id="ADP77417.1"/>
    </source>
</evidence>
<dbReference type="Pfam" id="PF00005">
    <property type="entry name" value="ABC_tran"/>
    <property type="match status" value="1"/>
</dbReference>
<organism evidence="13 14">
    <name type="scientific">Methanothermus fervidus (strain ATCC 43054 / DSM 2088 / JCM 10308 / V24 S)</name>
    <dbReference type="NCBI Taxonomy" id="523846"/>
    <lineage>
        <taxon>Archaea</taxon>
        <taxon>Methanobacteriati</taxon>
        <taxon>Methanobacteriota</taxon>
        <taxon>Methanomada group</taxon>
        <taxon>Methanobacteria</taxon>
        <taxon>Methanobacteriales</taxon>
        <taxon>Methanothermaceae</taxon>
        <taxon>Methanothermus</taxon>
    </lineage>
</organism>
<dbReference type="GO" id="GO:1901238">
    <property type="term" value="F:ABC-type tungstate transporter activity"/>
    <property type="evidence" value="ECO:0007669"/>
    <property type="project" value="UniProtKB-EC"/>
</dbReference>